<dbReference type="AlphaFoldDB" id="A0A2N9IX14"/>
<proteinExistence type="predicted"/>
<sequence length="480" mass="54071">MEVKKDEEDQLIWKSEEAATESMLSVTVGRVITTLLTARPRKLHDVVSRFSQDPKRTTSSLLASLEDSLCFLHKYVNDAAEDKEAFDQILVPIIEHSWKNGRQAMILVNWLFQDDLLFRALATNLANIIIRKDDRYIALGWCILVRNLLEYETSITQYSMNGIRERYHDVLKILSSCMSRLLSIDGFELPSRLSVSAADCMLALAEALAKKVSSNKPTSTSNGSSWLVTLVPASSTGDKKVKPASKSSEVSNLEMGYLFWDRLEELIHLVQRLLAWSRKSRTLHAKGLEKVLKWLQEIKGNYGCFQDEADSKKFESTIEEYGMQISRVLLPQLHCTDEDVIDGVVCIFKAVIFRPSYSSGSSVTDTRLMDSVLQLLLQLLDERDGTARAVVKLIAEYCSVSRDSQCIQEVLKRIASGNVLQRRNAVDVISELICISSDSINELSHLAWQDVANQLLECLGDEESVIREQASSLLPMIGWL</sequence>
<reference evidence="1" key="1">
    <citation type="submission" date="2018-02" db="EMBL/GenBank/DDBJ databases">
        <authorList>
            <person name="Cohen D.B."/>
            <person name="Kent A.D."/>
        </authorList>
    </citation>
    <scope>NUCLEOTIDE SEQUENCE</scope>
</reference>
<protein>
    <submittedName>
        <fullName evidence="1">Uncharacterized protein</fullName>
    </submittedName>
</protein>
<evidence type="ECO:0000313" key="1">
    <source>
        <dbReference type="EMBL" id="SPD29422.1"/>
    </source>
</evidence>
<dbReference type="InterPro" id="IPR016024">
    <property type="entry name" value="ARM-type_fold"/>
</dbReference>
<gene>
    <name evidence="1" type="ORF">FSB_LOCUS57304</name>
</gene>
<dbReference type="InterPro" id="IPR011989">
    <property type="entry name" value="ARM-like"/>
</dbReference>
<dbReference type="PANTHER" id="PTHR37743">
    <property type="entry name" value="ARM REPEAT SUPERFAMILY PROTEIN"/>
    <property type="match status" value="1"/>
</dbReference>
<name>A0A2N9IX14_FAGSY</name>
<accession>A0A2N9IX14</accession>
<dbReference type="PANTHER" id="PTHR37743:SF1">
    <property type="entry name" value="ARM REPEAT SUPERFAMILY PROTEIN"/>
    <property type="match status" value="1"/>
</dbReference>
<dbReference type="SUPFAM" id="SSF48371">
    <property type="entry name" value="ARM repeat"/>
    <property type="match status" value="1"/>
</dbReference>
<organism evidence="1">
    <name type="scientific">Fagus sylvatica</name>
    <name type="common">Beechnut</name>
    <dbReference type="NCBI Taxonomy" id="28930"/>
    <lineage>
        <taxon>Eukaryota</taxon>
        <taxon>Viridiplantae</taxon>
        <taxon>Streptophyta</taxon>
        <taxon>Embryophyta</taxon>
        <taxon>Tracheophyta</taxon>
        <taxon>Spermatophyta</taxon>
        <taxon>Magnoliopsida</taxon>
        <taxon>eudicotyledons</taxon>
        <taxon>Gunneridae</taxon>
        <taxon>Pentapetalae</taxon>
        <taxon>rosids</taxon>
        <taxon>fabids</taxon>
        <taxon>Fagales</taxon>
        <taxon>Fagaceae</taxon>
        <taxon>Fagus</taxon>
    </lineage>
</organism>
<dbReference type="EMBL" id="OIVN01006270">
    <property type="protein sequence ID" value="SPD29422.1"/>
    <property type="molecule type" value="Genomic_DNA"/>
</dbReference>
<dbReference type="Gene3D" id="1.25.10.10">
    <property type="entry name" value="Leucine-rich Repeat Variant"/>
    <property type="match status" value="1"/>
</dbReference>